<comment type="caution">
    <text evidence="7">The sequence shown here is derived from an EMBL/GenBank/DDBJ whole genome shotgun (WGS) entry which is preliminary data.</text>
</comment>
<evidence type="ECO:0000256" key="1">
    <source>
        <dbReference type="ARBA" id="ARBA00012452"/>
    </source>
</evidence>
<dbReference type="EC" id="2.5.1.18" evidence="1"/>
<comment type="catalytic activity">
    <reaction evidence="3">
        <text>RX + glutathione = an S-substituted glutathione + a halide anion + H(+)</text>
        <dbReference type="Rhea" id="RHEA:16437"/>
        <dbReference type="ChEBI" id="CHEBI:15378"/>
        <dbReference type="ChEBI" id="CHEBI:16042"/>
        <dbReference type="ChEBI" id="CHEBI:17792"/>
        <dbReference type="ChEBI" id="CHEBI:57925"/>
        <dbReference type="ChEBI" id="CHEBI:90779"/>
        <dbReference type="EC" id="2.5.1.18"/>
    </reaction>
</comment>
<dbReference type="SUPFAM" id="SSF47616">
    <property type="entry name" value="GST C-terminal domain-like"/>
    <property type="match status" value="1"/>
</dbReference>
<evidence type="ECO:0000259" key="6">
    <source>
        <dbReference type="PROSITE" id="PS50405"/>
    </source>
</evidence>
<dbReference type="GO" id="GO:0006749">
    <property type="term" value="P:glutathione metabolic process"/>
    <property type="evidence" value="ECO:0007669"/>
    <property type="project" value="InterPro"/>
</dbReference>
<dbReference type="AlphaFoldDB" id="A0AAV3NSZ3"/>
<dbReference type="PANTHER" id="PTHR11260">
    <property type="entry name" value="GLUTATHIONE S-TRANSFERASE, GST, SUPERFAMILY, GST DOMAIN CONTAINING"/>
    <property type="match status" value="1"/>
</dbReference>
<dbReference type="Pfam" id="PF02798">
    <property type="entry name" value="GST_N"/>
    <property type="match status" value="1"/>
</dbReference>
<evidence type="ECO:0000256" key="2">
    <source>
        <dbReference type="ARBA" id="ARBA00022679"/>
    </source>
</evidence>
<dbReference type="InterPro" id="IPR040079">
    <property type="entry name" value="Glutathione_S-Trfase"/>
</dbReference>
<accession>A0AAV3NSZ3</accession>
<evidence type="ECO:0000313" key="7">
    <source>
        <dbReference type="EMBL" id="GAA0142073.1"/>
    </source>
</evidence>
<organism evidence="7 8">
    <name type="scientific">Lithospermum erythrorhizon</name>
    <name type="common">Purple gromwell</name>
    <name type="synonym">Lithospermum officinale var. erythrorhizon</name>
    <dbReference type="NCBI Taxonomy" id="34254"/>
    <lineage>
        <taxon>Eukaryota</taxon>
        <taxon>Viridiplantae</taxon>
        <taxon>Streptophyta</taxon>
        <taxon>Embryophyta</taxon>
        <taxon>Tracheophyta</taxon>
        <taxon>Spermatophyta</taxon>
        <taxon>Magnoliopsida</taxon>
        <taxon>eudicotyledons</taxon>
        <taxon>Gunneridae</taxon>
        <taxon>Pentapetalae</taxon>
        <taxon>asterids</taxon>
        <taxon>lamiids</taxon>
        <taxon>Boraginales</taxon>
        <taxon>Boraginaceae</taxon>
        <taxon>Boraginoideae</taxon>
        <taxon>Lithospermeae</taxon>
        <taxon>Lithospermum</taxon>
    </lineage>
</organism>
<dbReference type="CDD" id="cd03185">
    <property type="entry name" value="GST_C_Tau"/>
    <property type="match status" value="1"/>
</dbReference>
<dbReference type="InterPro" id="IPR045074">
    <property type="entry name" value="GST_C_Tau"/>
</dbReference>
<dbReference type="PROSITE" id="PS50404">
    <property type="entry name" value="GST_NTER"/>
    <property type="match status" value="1"/>
</dbReference>
<evidence type="ECO:0000259" key="5">
    <source>
        <dbReference type="PROSITE" id="PS50404"/>
    </source>
</evidence>
<dbReference type="InterPro" id="IPR036282">
    <property type="entry name" value="Glutathione-S-Trfase_C_sf"/>
</dbReference>
<dbReference type="SUPFAM" id="SSF52833">
    <property type="entry name" value="Thioredoxin-like"/>
    <property type="match status" value="1"/>
</dbReference>
<gene>
    <name evidence="7" type="ORF">LIER_03054</name>
</gene>
<evidence type="ECO:0000313" key="8">
    <source>
        <dbReference type="Proteomes" id="UP001454036"/>
    </source>
</evidence>
<dbReference type="Gene3D" id="3.40.30.10">
    <property type="entry name" value="Glutaredoxin"/>
    <property type="match status" value="1"/>
</dbReference>
<dbReference type="SFLD" id="SFLDS00019">
    <property type="entry name" value="Glutathione_Transferase_(cytos"/>
    <property type="match status" value="1"/>
</dbReference>
<reference evidence="7 8" key="1">
    <citation type="submission" date="2024-01" db="EMBL/GenBank/DDBJ databases">
        <title>The complete chloroplast genome sequence of Lithospermum erythrorhizon: insights into the phylogenetic relationship among Boraginaceae species and the maternal lineages of purple gromwells.</title>
        <authorList>
            <person name="Okada T."/>
            <person name="Watanabe K."/>
        </authorList>
    </citation>
    <scope>NUCLEOTIDE SEQUENCE [LARGE SCALE GENOMIC DNA]</scope>
</reference>
<dbReference type="Proteomes" id="UP001454036">
    <property type="component" value="Unassembled WGS sequence"/>
</dbReference>
<comment type="similarity">
    <text evidence="4">Belongs to the GST superfamily.</text>
</comment>
<dbReference type="PROSITE" id="PS50405">
    <property type="entry name" value="GST_CTER"/>
    <property type="match status" value="1"/>
</dbReference>
<keyword evidence="2 7" id="KW-0808">Transferase</keyword>
<evidence type="ECO:0000256" key="4">
    <source>
        <dbReference type="RuleBase" id="RU003494"/>
    </source>
</evidence>
<dbReference type="EMBL" id="BAABME010000357">
    <property type="protein sequence ID" value="GAA0142073.1"/>
    <property type="molecule type" value="Genomic_DNA"/>
</dbReference>
<proteinExistence type="inferred from homology"/>
<dbReference type="InterPro" id="IPR004046">
    <property type="entry name" value="GST_C"/>
</dbReference>
<dbReference type="Pfam" id="PF00043">
    <property type="entry name" value="GST_C"/>
    <property type="match status" value="1"/>
</dbReference>
<feature type="domain" description="GST C-terminal" evidence="6">
    <location>
        <begin position="38"/>
        <end position="131"/>
    </location>
</feature>
<dbReference type="PANTHER" id="PTHR11260:SF676">
    <property type="entry name" value="GLUTATHIONE S-TRANSFERASE U8"/>
    <property type="match status" value="1"/>
</dbReference>
<feature type="domain" description="GST N-terminal" evidence="5">
    <location>
        <begin position="1"/>
        <end position="33"/>
    </location>
</feature>
<dbReference type="InterPro" id="IPR004045">
    <property type="entry name" value="Glutathione_S-Trfase_N"/>
</dbReference>
<dbReference type="InterPro" id="IPR010987">
    <property type="entry name" value="Glutathione-S-Trfase_C-like"/>
</dbReference>
<sequence>MAQKVPVFLHNDKPIVESFVIIEYIDEIWKGNPILPEHPYEKAMARFWARFIDDKCLPPMWNSIWLKGEEQEKAMKEAGEVLTILDNELKDKKFFGGDKIGLADIAGNFIAFWSGGQIRLAGLMNGCNGDR</sequence>
<evidence type="ECO:0000256" key="3">
    <source>
        <dbReference type="ARBA" id="ARBA00047960"/>
    </source>
</evidence>
<dbReference type="GO" id="GO:0004364">
    <property type="term" value="F:glutathione transferase activity"/>
    <property type="evidence" value="ECO:0007669"/>
    <property type="project" value="UniProtKB-EC"/>
</dbReference>
<name>A0AAV3NSZ3_LITER</name>
<keyword evidence="8" id="KW-1185">Reference proteome</keyword>
<dbReference type="InterPro" id="IPR045073">
    <property type="entry name" value="Omega/Tau-like"/>
</dbReference>
<dbReference type="GO" id="GO:0005737">
    <property type="term" value="C:cytoplasm"/>
    <property type="evidence" value="ECO:0007669"/>
    <property type="project" value="TreeGrafter"/>
</dbReference>
<protein>
    <recommendedName>
        <fullName evidence="1">glutathione transferase</fullName>
        <ecNumber evidence="1">2.5.1.18</ecNumber>
    </recommendedName>
</protein>
<dbReference type="InterPro" id="IPR036249">
    <property type="entry name" value="Thioredoxin-like_sf"/>
</dbReference>
<dbReference type="Gene3D" id="1.20.1050.10">
    <property type="match status" value="1"/>
</dbReference>